<dbReference type="CDD" id="cd17546">
    <property type="entry name" value="REC_hyHK_CKI1_RcsC-like"/>
    <property type="match status" value="1"/>
</dbReference>
<dbReference type="PROSITE" id="PS50110">
    <property type="entry name" value="RESPONSE_REGULATORY"/>
    <property type="match status" value="1"/>
</dbReference>
<dbReference type="PANTHER" id="PTHR43228:SF1">
    <property type="entry name" value="TWO-COMPONENT RESPONSE REGULATOR ARR22"/>
    <property type="match status" value="1"/>
</dbReference>
<dbReference type="InterPro" id="IPR052048">
    <property type="entry name" value="ST_Response_Regulator"/>
</dbReference>
<feature type="non-terminal residue" evidence="2">
    <location>
        <position position="1"/>
    </location>
</feature>
<feature type="domain" description="Response regulatory" evidence="1">
    <location>
        <begin position="14"/>
        <end position="134"/>
    </location>
</feature>
<protein>
    <recommendedName>
        <fullName evidence="1">Response regulatory domain-containing protein</fullName>
    </recommendedName>
</protein>
<evidence type="ECO:0000313" key="2">
    <source>
        <dbReference type="EMBL" id="GAG16500.1"/>
    </source>
</evidence>
<dbReference type="SMART" id="SM00448">
    <property type="entry name" value="REC"/>
    <property type="match status" value="1"/>
</dbReference>
<dbReference type="InterPro" id="IPR011006">
    <property type="entry name" value="CheY-like_superfamily"/>
</dbReference>
<dbReference type="Gene3D" id="3.40.50.2300">
    <property type="match status" value="1"/>
</dbReference>
<dbReference type="EMBL" id="BARS01031289">
    <property type="protein sequence ID" value="GAG16500.1"/>
    <property type="molecule type" value="Genomic_DNA"/>
</dbReference>
<reference evidence="2" key="1">
    <citation type="journal article" date="2014" name="Front. Microbiol.">
        <title>High frequency of phylogenetically diverse reductive dehalogenase-homologous genes in deep subseafloor sedimentary metagenomes.</title>
        <authorList>
            <person name="Kawai M."/>
            <person name="Futagami T."/>
            <person name="Toyoda A."/>
            <person name="Takaki Y."/>
            <person name="Nishi S."/>
            <person name="Hori S."/>
            <person name="Arai W."/>
            <person name="Tsubouchi T."/>
            <person name="Morono Y."/>
            <person name="Uchiyama I."/>
            <person name="Ito T."/>
            <person name="Fujiyama A."/>
            <person name="Inagaki F."/>
            <person name="Takami H."/>
        </authorList>
    </citation>
    <scope>NUCLEOTIDE SEQUENCE</scope>
    <source>
        <strain evidence="2">Expedition CK06-06</strain>
    </source>
</reference>
<dbReference type="GO" id="GO:0000160">
    <property type="term" value="P:phosphorelay signal transduction system"/>
    <property type="evidence" value="ECO:0007669"/>
    <property type="project" value="InterPro"/>
</dbReference>
<comment type="caution">
    <text evidence="2">The sequence shown here is derived from an EMBL/GenBank/DDBJ whole genome shotgun (WGS) entry which is preliminary data.</text>
</comment>
<organism evidence="2">
    <name type="scientific">marine sediment metagenome</name>
    <dbReference type="NCBI Taxonomy" id="412755"/>
    <lineage>
        <taxon>unclassified sequences</taxon>
        <taxon>metagenomes</taxon>
        <taxon>ecological metagenomes</taxon>
    </lineage>
</organism>
<proteinExistence type="predicted"/>
<sequence length="143" mass="15567">KQEVKEEGAVSRGRILVMDDEQVVRKVAARMLEHIGHEVELASDGAEAIKLYKKARQKGRPFDVVIMDLTVPGGMGGTETVGKLLEIDPEVKAVVSSGYSNDPIISDSHKYGFSGIATKPYKIEELEEVIQKVMAGKGDITRG</sequence>
<name>X0VDU7_9ZZZZ</name>
<dbReference type="PANTHER" id="PTHR43228">
    <property type="entry name" value="TWO-COMPONENT RESPONSE REGULATOR"/>
    <property type="match status" value="1"/>
</dbReference>
<dbReference type="AlphaFoldDB" id="X0VDU7"/>
<dbReference type="InterPro" id="IPR001789">
    <property type="entry name" value="Sig_transdc_resp-reg_receiver"/>
</dbReference>
<evidence type="ECO:0000259" key="1">
    <source>
        <dbReference type="PROSITE" id="PS50110"/>
    </source>
</evidence>
<gene>
    <name evidence="2" type="ORF">S01H1_48713</name>
</gene>
<accession>X0VDU7</accession>
<dbReference type="Pfam" id="PF00072">
    <property type="entry name" value="Response_reg"/>
    <property type="match status" value="1"/>
</dbReference>
<dbReference type="SUPFAM" id="SSF52172">
    <property type="entry name" value="CheY-like"/>
    <property type="match status" value="1"/>
</dbReference>